<dbReference type="EMBL" id="JAWQEG010000261">
    <property type="protein sequence ID" value="KAK3892396.1"/>
    <property type="molecule type" value="Genomic_DNA"/>
</dbReference>
<sequence length="84" mass="9281">MGGGDMNGKGAFNRGVQVLHQYHSFFTTKSTSKMNGRHHDSTARRARMFGMCEAGLSVNGAARMMGVSRSTVRRWRDRWAATGS</sequence>
<comment type="subcellular location">
    <subcellularLocation>
        <location evidence="1">Nucleus</location>
    </subcellularLocation>
</comment>
<dbReference type="Proteomes" id="UP001286313">
    <property type="component" value="Unassembled WGS sequence"/>
</dbReference>
<organism evidence="2 3">
    <name type="scientific">Petrolisthes cinctipes</name>
    <name type="common">Flat porcelain crab</name>
    <dbReference type="NCBI Taxonomy" id="88211"/>
    <lineage>
        <taxon>Eukaryota</taxon>
        <taxon>Metazoa</taxon>
        <taxon>Ecdysozoa</taxon>
        <taxon>Arthropoda</taxon>
        <taxon>Crustacea</taxon>
        <taxon>Multicrustacea</taxon>
        <taxon>Malacostraca</taxon>
        <taxon>Eumalacostraca</taxon>
        <taxon>Eucarida</taxon>
        <taxon>Decapoda</taxon>
        <taxon>Pleocyemata</taxon>
        <taxon>Anomura</taxon>
        <taxon>Galatheoidea</taxon>
        <taxon>Porcellanidae</taxon>
        <taxon>Petrolisthes</taxon>
    </lineage>
</organism>
<keyword evidence="3" id="KW-1185">Reference proteome</keyword>
<evidence type="ECO:0008006" key="4">
    <source>
        <dbReference type="Google" id="ProtNLM"/>
    </source>
</evidence>
<dbReference type="InterPro" id="IPR001387">
    <property type="entry name" value="Cro/C1-type_HTH"/>
</dbReference>
<dbReference type="InterPro" id="IPR009057">
    <property type="entry name" value="Homeodomain-like_sf"/>
</dbReference>
<evidence type="ECO:0000313" key="2">
    <source>
        <dbReference type="EMBL" id="KAK3892396.1"/>
    </source>
</evidence>
<dbReference type="AlphaFoldDB" id="A0AAE1GIG6"/>
<comment type="caution">
    <text evidence="2">The sequence shown here is derived from an EMBL/GenBank/DDBJ whole genome shotgun (WGS) entry which is preliminary data.</text>
</comment>
<name>A0AAE1GIG6_PETCI</name>
<gene>
    <name evidence="2" type="ORF">Pcinc_003766</name>
</gene>
<dbReference type="Pfam" id="PF13384">
    <property type="entry name" value="HTH_23"/>
    <property type="match status" value="1"/>
</dbReference>
<proteinExistence type="predicted"/>
<evidence type="ECO:0000313" key="3">
    <source>
        <dbReference type="Proteomes" id="UP001286313"/>
    </source>
</evidence>
<dbReference type="GO" id="GO:0005634">
    <property type="term" value="C:nucleus"/>
    <property type="evidence" value="ECO:0007669"/>
    <property type="project" value="UniProtKB-SubCell"/>
</dbReference>
<dbReference type="SUPFAM" id="SSF46689">
    <property type="entry name" value="Homeodomain-like"/>
    <property type="match status" value="1"/>
</dbReference>
<accession>A0AAE1GIG6</accession>
<evidence type="ECO:0000256" key="1">
    <source>
        <dbReference type="ARBA" id="ARBA00004123"/>
    </source>
</evidence>
<dbReference type="CDD" id="cd00093">
    <property type="entry name" value="HTH_XRE"/>
    <property type="match status" value="1"/>
</dbReference>
<reference evidence="2" key="1">
    <citation type="submission" date="2023-10" db="EMBL/GenBank/DDBJ databases">
        <title>Genome assemblies of two species of porcelain crab, Petrolisthes cinctipes and Petrolisthes manimaculis (Anomura: Porcellanidae).</title>
        <authorList>
            <person name="Angst P."/>
        </authorList>
    </citation>
    <scope>NUCLEOTIDE SEQUENCE</scope>
    <source>
        <strain evidence="2">PB745_01</strain>
        <tissue evidence="2">Gill</tissue>
    </source>
</reference>
<protein>
    <recommendedName>
        <fullName evidence="4">Helix-turn-helix domain-containing protein</fullName>
    </recommendedName>
</protein>